<dbReference type="OrthoDB" id="6751304at2"/>
<dbReference type="RefSeq" id="WP_117178591.1">
    <property type="nucleotide sequence ID" value="NZ_QFZK01000010.1"/>
</dbReference>
<dbReference type="EMBL" id="QFZK01000010">
    <property type="protein sequence ID" value="RFO96009.1"/>
    <property type="molecule type" value="Genomic_DNA"/>
</dbReference>
<dbReference type="AlphaFoldDB" id="A0A3E1R9G2"/>
<dbReference type="Gene3D" id="2.50.20.10">
    <property type="entry name" value="Lipoprotein localisation LolA/LolB/LppX"/>
    <property type="match status" value="1"/>
</dbReference>
<dbReference type="Pfam" id="PF07044">
    <property type="entry name" value="DUF1329"/>
    <property type="match status" value="1"/>
</dbReference>
<reference evidence="2 3" key="1">
    <citation type="submission" date="2018-05" db="EMBL/GenBank/DDBJ databases">
        <title>Rhodoferax soyangensis sp.nov., isolated from an oligotrophic freshwater lake.</title>
        <authorList>
            <person name="Park M."/>
        </authorList>
    </citation>
    <scope>NUCLEOTIDE SEQUENCE [LARGE SCALE GENOMIC DNA]</scope>
    <source>
        <strain evidence="2 3">IMCC26218</strain>
    </source>
</reference>
<evidence type="ECO:0000313" key="2">
    <source>
        <dbReference type="EMBL" id="RFO96009.1"/>
    </source>
</evidence>
<comment type="caution">
    <text evidence="2">The sequence shown here is derived from an EMBL/GenBank/DDBJ whole genome shotgun (WGS) entry which is preliminary data.</text>
</comment>
<dbReference type="Proteomes" id="UP000260665">
    <property type="component" value="Unassembled WGS sequence"/>
</dbReference>
<proteinExistence type="predicted"/>
<evidence type="ECO:0000313" key="3">
    <source>
        <dbReference type="Proteomes" id="UP000260665"/>
    </source>
</evidence>
<evidence type="ECO:0000256" key="1">
    <source>
        <dbReference type="SAM" id="SignalP"/>
    </source>
</evidence>
<feature type="signal peptide" evidence="1">
    <location>
        <begin position="1"/>
        <end position="25"/>
    </location>
</feature>
<sequence>MNKRMGTTATAAMAIGLVLSGAAWAKVPAAEADKLGKELTCVGAEKAANKDGSIPEFSGKWLGTPPGLTYTKSVGQHPVDPYANEKPLYSITADNMAQHAAKLSDGQKALFAKFPKTFRMDVYPGHRDFRYPDYVCDASRKNALNAEISDGGLGIKGAFKGAIPFPLPKDGNEALANNTFPYRAFNEDTVRDMANVQSSGSIAWGRTRILNLNVVNGSSIIGQPLEGAMSYNRSTILLPERDKGGVSVSEEPVNFAKGKRLAWSYDPGTRRVRQVPEYGFDQPMAGTGGKMTIDSDSLFNGSPERYNWKLLGKREMFVPANSYKLHSNTVKYADLLKPGTPNPDFIRWELRRVWAVEGTLKEGFRHLYGKRVMFLDEDTWKAAMSDFYDARGSLWQYGFINHYYAFDLEGWHPGSAFYHDLNSGGYVGYNLFQERDKGPVLNKGDLKPAMFTPEAARSAGN</sequence>
<protein>
    <submittedName>
        <fullName evidence="2">DUF1329 domain-containing protein</fullName>
    </submittedName>
</protein>
<keyword evidence="3" id="KW-1185">Reference proteome</keyword>
<dbReference type="InterPro" id="IPR010752">
    <property type="entry name" value="DUF1329"/>
</dbReference>
<keyword evidence="1" id="KW-0732">Signal</keyword>
<organism evidence="2 3">
    <name type="scientific">Rhodoferax lacus</name>
    <dbReference type="NCBI Taxonomy" id="2184758"/>
    <lineage>
        <taxon>Bacteria</taxon>
        <taxon>Pseudomonadati</taxon>
        <taxon>Pseudomonadota</taxon>
        <taxon>Betaproteobacteria</taxon>
        <taxon>Burkholderiales</taxon>
        <taxon>Comamonadaceae</taxon>
        <taxon>Rhodoferax</taxon>
    </lineage>
</organism>
<feature type="chain" id="PRO_5017686150" evidence="1">
    <location>
        <begin position="26"/>
        <end position="461"/>
    </location>
</feature>
<name>A0A3E1R9G2_9BURK</name>
<gene>
    <name evidence="2" type="ORF">DIC66_14900</name>
</gene>
<dbReference type="CDD" id="cd16329">
    <property type="entry name" value="LolA_like"/>
    <property type="match status" value="1"/>
</dbReference>
<accession>A0A3E1R9G2</accession>